<accession>A0A4Y2EJW4</accession>
<proteinExistence type="predicted"/>
<keyword evidence="2" id="KW-1185">Reference proteome</keyword>
<name>A0A4Y2EJW4_ARAVE</name>
<gene>
    <name evidence="1" type="ORF">AVEN_265028_1</name>
</gene>
<evidence type="ECO:0000313" key="2">
    <source>
        <dbReference type="Proteomes" id="UP000499080"/>
    </source>
</evidence>
<dbReference type="EMBL" id="BGPR01000614">
    <property type="protein sequence ID" value="GBM28579.1"/>
    <property type="molecule type" value="Genomic_DNA"/>
</dbReference>
<dbReference type="AlphaFoldDB" id="A0A4Y2EJW4"/>
<comment type="caution">
    <text evidence="1">The sequence shown here is derived from an EMBL/GenBank/DDBJ whole genome shotgun (WGS) entry which is preliminary data.</text>
</comment>
<protein>
    <submittedName>
        <fullName evidence="1">Uncharacterized protein</fullName>
    </submittedName>
</protein>
<evidence type="ECO:0000313" key="1">
    <source>
        <dbReference type="EMBL" id="GBM28579.1"/>
    </source>
</evidence>
<sequence>MPGHQRPESRHGRRPHLMVKRIILLATGHSPFPSYLHRFRLHHSDICACGEKGDPLHYVRHPLSTVHPLHYLLSSFQFTKPSVENTLLW</sequence>
<dbReference type="Proteomes" id="UP000499080">
    <property type="component" value="Unassembled WGS sequence"/>
</dbReference>
<reference evidence="1 2" key="1">
    <citation type="journal article" date="2019" name="Sci. Rep.">
        <title>Orb-weaving spider Araneus ventricosus genome elucidates the spidroin gene catalogue.</title>
        <authorList>
            <person name="Kono N."/>
            <person name="Nakamura H."/>
            <person name="Ohtoshi R."/>
            <person name="Moran D.A.P."/>
            <person name="Shinohara A."/>
            <person name="Yoshida Y."/>
            <person name="Fujiwara M."/>
            <person name="Mori M."/>
            <person name="Tomita M."/>
            <person name="Arakawa K."/>
        </authorList>
    </citation>
    <scope>NUCLEOTIDE SEQUENCE [LARGE SCALE GENOMIC DNA]</scope>
</reference>
<organism evidence="1 2">
    <name type="scientific">Araneus ventricosus</name>
    <name type="common">Orbweaver spider</name>
    <name type="synonym">Epeira ventricosa</name>
    <dbReference type="NCBI Taxonomy" id="182803"/>
    <lineage>
        <taxon>Eukaryota</taxon>
        <taxon>Metazoa</taxon>
        <taxon>Ecdysozoa</taxon>
        <taxon>Arthropoda</taxon>
        <taxon>Chelicerata</taxon>
        <taxon>Arachnida</taxon>
        <taxon>Araneae</taxon>
        <taxon>Araneomorphae</taxon>
        <taxon>Entelegynae</taxon>
        <taxon>Araneoidea</taxon>
        <taxon>Araneidae</taxon>
        <taxon>Araneus</taxon>
    </lineage>
</organism>